<dbReference type="InterPro" id="IPR050177">
    <property type="entry name" value="Lipid_A_modif_metabolic_enz"/>
</dbReference>
<reference evidence="2 3" key="1">
    <citation type="submission" date="2015-09" db="EMBL/GenBank/DDBJ databases">
        <title>Bacillus cereus food isolates.</title>
        <authorList>
            <person name="Boekhorst J."/>
        </authorList>
    </citation>
    <scope>NUCLEOTIDE SEQUENCE [LARGE SCALE GENOMIC DNA]</scope>
    <source>
        <strain evidence="2 3">B4088</strain>
    </source>
</reference>
<proteinExistence type="predicted"/>
<dbReference type="PANTHER" id="PTHR43245:SF24">
    <property type="entry name" value="DEHYDROGENASE"/>
    <property type="match status" value="1"/>
</dbReference>
<protein>
    <submittedName>
        <fullName evidence="2">Nucleoside-diphosphate-sugar epimerase</fullName>
    </submittedName>
</protein>
<evidence type="ECO:0000313" key="3">
    <source>
        <dbReference type="Proteomes" id="UP000076482"/>
    </source>
</evidence>
<dbReference type="PANTHER" id="PTHR43245">
    <property type="entry name" value="BIFUNCTIONAL POLYMYXIN RESISTANCE PROTEIN ARNA"/>
    <property type="match status" value="1"/>
</dbReference>
<sequence length="330" mass="37154">MKILVTGATGFLGKRTAVMLKEAGHEVIGMGRNMIKGDELELHNVHFFNANLLDYDTMKQAFYKADAVVHCAALSSPWGKYDDFYQANVVATTNVIKACEEFDVKRLVHISTPSLYFRYDDRLNVAENDPLPDKKVNHYAQTKWLAEVEVQAAAEKGLETIILRPRAIFGPEDTTILPRLILANEKSGIPKFNTDEVIIDLTYVDNVVHAIKLSLIAPKKCLGEIYNITNGEQVSLHGILGKLFQTLNIPMKTKPLPYSLVFNISGLLEWVYQTFTKKEPVLTRYSVSVLGKSQTLNVEKAKKLLGYKPIVSVDEGVDLFAIWWNSQHNR</sequence>
<dbReference type="InterPro" id="IPR036291">
    <property type="entry name" value="NAD(P)-bd_dom_sf"/>
</dbReference>
<dbReference type="RefSeq" id="WP_064774860.1">
    <property type="nucleotide sequence ID" value="NZ_LJKE01000043.1"/>
</dbReference>
<organism evidence="2 3">
    <name type="scientific">Bacillus cereus</name>
    <dbReference type="NCBI Taxonomy" id="1396"/>
    <lineage>
        <taxon>Bacteria</taxon>
        <taxon>Bacillati</taxon>
        <taxon>Bacillota</taxon>
        <taxon>Bacilli</taxon>
        <taxon>Bacillales</taxon>
        <taxon>Bacillaceae</taxon>
        <taxon>Bacillus</taxon>
        <taxon>Bacillus cereus group</taxon>
    </lineage>
</organism>
<dbReference type="PATRIC" id="fig|1396.535.peg.4453"/>
<dbReference type="Pfam" id="PF01370">
    <property type="entry name" value="Epimerase"/>
    <property type="match status" value="1"/>
</dbReference>
<dbReference type="SUPFAM" id="SSF51735">
    <property type="entry name" value="NAD(P)-binding Rossmann-fold domains"/>
    <property type="match status" value="1"/>
</dbReference>
<dbReference type="AlphaFoldDB" id="A0A164P7Z0"/>
<feature type="domain" description="NAD-dependent epimerase/dehydratase" evidence="1">
    <location>
        <begin position="3"/>
        <end position="228"/>
    </location>
</feature>
<evidence type="ECO:0000313" key="2">
    <source>
        <dbReference type="EMBL" id="KZD66376.1"/>
    </source>
</evidence>
<dbReference type="Gene3D" id="3.40.50.720">
    <property type="entry name" value="NAD(P)-binding Rossmann-like Domain"/>
    <property type="match status" value="1"/>
</dbReference>
<gene>
    <name evidence="2" type="ORF">B4088_2492</name>
</gene>
<dbReference type="EMBL" id="LJKE01000043">
    <property type="protein sequence ID" value="KZD66376.1"/>
    <property type="molecule type" value="Genomic_DNA"/>
</dbReference>
<accession>A0A164P7Z0</accession>
<dbReference type="Proteomes" id="UP000076482">
    <property type="component" value="Unassembled WGS sequence"/>
</dbReference>
<name>A0A164P7Z0_BACCE</name>
<dbReference type="InterPro" id="IPR001509">
    <property type="entry name" value="Epimerase_deHydtase"/>
</dbReference>
<comment type="caution">
    <text evidence="2">The sequence shown here is derived from an EMBL/GenBank/DDBJ whole genome shotgun (WGS) entry which is preliminary data.</text>
</comment>
<evidence type="ECO:0000259" key="1">
    <source>
        <dbReference type="Pfam" id="PF01370"/>
    </source>
</evidence>